<dbReference type="AlphaFoldDB" id="A0A7V8LL42"/>
<evidence type="ECO:0000256" key="1">
    <source>
        <dbReference type="ARBA" id="ARBA00002292"/>
    </source>
</evidence>
<keyword evidence="4" id="KW-0813">Transport</keyword>
<keyword evidence="5" id="KW-0249">Electron transport</keyword>
<evidence type="ECO:0000256" key="7">
    <source>
        <dbReference type="ARBA" id="ARBA00023284"/>
    </source>
</evidence>
<dbReference type="Gene3D" id="3.40.30.10">
    <property type="entry name" value="Glutaredoxin"/>
    <property type="match status" value="1"/>
</dbReference>
<dbReference type="OrthoDB" id="8545217at2"/>
<evidence type="ECO:0000256" key="4">
    <source>
        <dbReference type="ARBA" id="ARBA00022448"/>
    </source>
</evidence>
<dbReference type="PROSITE" id="PS51354">
    <property type="entry name" value="GLUTAREDOXIN_2"/>
    <property type="match status" value="1"/>
</dbReference>
<accession>A0A7V8LL42</accession>
<dbReference type="InterPro" id="IPR011909">
    <property type="entry name" value="GlrX_NrdH"/>
</dbReference>
<evidence type="ECO:0000259" key="8">
    <source>
        <dbReference type="Pfam" id="PF00462"/>
    </source>
</evidence>
<keyword evidence="12" id="KW-1185">Reference proteome</keyword>
<evidence type="ECO:0000313" key="9">
    <source>
        <dbReference type="EMBL" id="KPG05729.1"/>
    </source>
</evidence>
<comment type="function">
    <text evidence="1">Electron transport system for the ribonucleotide reductase system NrdEF.</text>
</comment>
<dbReference type="KEGG" id="miz:BAB75_20005"/>
<dbReference type="EMBL" id="LJFS01000040">
    <property type="protein sequence ID" value="KPG27338.1"/>
    <property type="molecule type" value="Genomic_DNA"/>
</dbReference>
<dbReference type="RefSeq" id="WP_043077628.1">
    <property type="nucleotide sequence ID" value="NZ_CP011530.1"/>
</dbReference>
<reference evidence="11 12" key="1">
    <citation type="submission" date="2015-09" db="EMBL/GenBank/DDBJ databases">
        <title>Genome Sequences of Mycobacterium immunogenum Isolates, Recuperated from a Chloraminated Drinking Water Distribution System Simulator Subjected to Episodes of Nitrification.</title>
        <authorList>
            <person name="Gomez-Alvarez V."/>
            <person name="Revetta R.P."/>
        </authorList>
    </citation>
    <scope>NUCLEOTIDE SEQUENCE [LARGE SCALE GENOMIC DNA]</scope>
    <source>
        <strain evidence="9 11">H008</strain>
        <strain evidence="10 12">H076</strain>
    </source>
</reference>
<comment type="similarity">
    <text evidence="2">Belongs to the glutaredoxin family.</text>
</comment>
<name>A0A7V8LL42_9MYCO</name>
<dbReference type="InterPro" id="IPR002109">
    <property type="entry name" value="Glutaredoxin"/>
</dbReference>
<feature type="domain" description="Glutaredoxin" evidence="8">
    <location>
        <begin position="4"/>
        <end position="63"/>
    </location>
</feature>
<dbReference type="GO" id="GO:0009055">
    <property type="term" value="F:electron transfer activity"/>
    <property type="evidence" value="ECO:0007669"/>
    <property type="project" value="TreeGrafter"/>
</dbReference>
<dbReference type="CDD" id="cd02976">
    <property type="entry name" value="NrdH"/>
    <property type="match status" value="1"/>
</dbReference>
<dbReference type="EMBL" id="LJFO01000014">
    <property type="protein sequence ID" value="KPG05729.1"/>
    <property type="molecule type" value="Genomic_DNA"/>
</dbReference>
<dbReference type="Proteomes" id="UP000037962">
    <property type="component" value="Unassembled WGS sequence"/>
</dbReference>
<proteinExistence type="inferred from homology"/>
<sequence>MNEIVVYTKPGCVQCDTTKKALQRAGIPYRAVDVDADPAAQDEVRALGYSSLPVVVLPNGRHWAGFRPDRIAELREEKQAA</sequence>
<dbReference type="GO" id="GO:0045454">
    <property type="term" value="P:cell redox homeostasis"/>
    <property type="evidence" value="ECO:0007669"/>
    <property type="project" value="InterPro"/>
</dbReference>
<dbReference type="GeneID" id="45766144"/>
<evidence type="ECO:0000256" key="6">
    <source>
        <dbReference type="ARBA" id="ARBA00023157"/>
    </source>
</evidence>
<gene>
    <name evidence="9" type="ORF">AN908_21765</name>
    <name evidence="10" type="ORF">AN912_23810</name>
</gene>
<protein>
    <recommendedName>
        <fullName evidence="3">Glutaredoxin-like protein NrdH</fullName>
    </recommendedName>
</protein>
<evidence type="ECO:0000256" key="3">
    <source>
        <dbReference type="ARBA" id="ARBA00017945"/>
    </source>
</evidence>
<organism evidence="9 11">
    <name type="scientific">Mycobacteroides immunogenum</name>
    <dbReference type="NCBI Taxonomy" id="83262"/>
    <lineage>
        <taxon>Bacteria</taxon>
        <taxon>Bacillati</taxon>
        <taxon>Actinomycetota</taxon>
        <taxon>Actinomycetes</taxon>
        <taxon>Mycobacteriales</taxon>
        <taxon>Mycobacteriaceae</taxon>
        <taxon>Mycobacteroides</taxon>
    </lineage>
</organism>
<dbReference type="NCBIfam" id="TIGR02194">
    <property type="entry name" value="GlrX_NrdH"/>
    <property type="match status" value="1"/>
</dbReference>
<dbReference type="SUPFAM" id="SSF52833">
    <property type="entry name" value="Thioredoxin-like"/>
    <property type="match status" value="1"/>
</dbReference>
<dbReference type="Pfam" id="PF00462">
    <property type="entry name" value="Glutaredoxin"/>
    <property type="match status" value="1"/>
</dbReference>
<dbReference type="InterPro" id="IPR051548">
    <property type="entry name" value="Grx-like_ET"/>
</dbReference>
<evidence type="ECO:0000256" key="5">
    <source>
        <dbReference type="ARBA" id="ARBA00022982"/>
    </source>
</evidence>
<evidence type="ECO:0000256" key="2">
    <source>
        <dbReference type="ARBA" id="ARBA00007787"/>
    </source>
</evidence>
<evidence type="ECO:0000313" key="10">
    <source>
        <dbReference type="EMBL" id="KPG27338.1"/>
    </source>
</evidence>
<comment type="caution">
    <text evidence="9">The sequence shown here is derived from an EMBL/GenBank/DDBJ whole genome shotgun (WGS) entry which is preliminary data.</text>
</comment>
<evidence type="ECO:0000313" key="12">
    <source>
        <dbReference type="Proteomes" id="UP000037962"/>
    </source>
</evidence>
<dbReference type="Proteomes" id="UP000037843">
    <property type="component" value="Unassembled WGS sequence"/>
</dbReference>
<keyword evidence="6" id="KW-1015">Disulfide bond</keyword>
<evidence type="ECO:0000313" key="11">
    <source>
        <dbReference type="Proteomes" id="UP000037843"/>
    </source>
</evidence>
<dbReference type="InterPro" id="IPR036249">
    <property type="entry name" value="Thioredoxin-like_sf"/>
</dbReference>
<dbReference type="PANTHER" id="PTHR34386">
    <property type="entry name" value="GLUTAREDOXIN"/>
    <property type="match status" value="1"/>
</dbReference>
<keyword evidence="7" id="KW-0676">Redox-active center</keyword>
<dbReference type="PANTHER" id="PTHR34386:SF1">
    <property type="entry name" value="GLUTAREDOXIN-LIKE PROTEIN NRDH"/>
    <property type="match status" value="1"/>
</dbReference>